<evidence type="ECO:0000313" key="3">
    <source>
        <dbReference type="Proteomes" id="UP000199416"/>
    </source>
</evidence>
<dbReference type="SUPFAM" id="SSF54909">
    <property type="entry name" value="Dimeric alpha+beta barrel"/>
    <property type="match status" value="1"/>
</dbReference>
<accession>A0A1G6NXH9</accession>
<organism evidence="2 3">
    <name type="scientific">Geodermatophilus telluris</name>
    <dbReference type="NCBI Taxonomy" id="1190417"/>
    <lineage>
        <taxon>Bacteria</taxon>
        <taxon>Bacillati</taxon>
        <taxon>Actinomycetota</taxon>
        <taxon>Actinomycetes</taxon>
        <taxon>Geodermatophilales</taxon>
        <taxon>Geodermatophilaceae</taxon>
        <taxon>Geodermatophilus</taxon>
    </lineage>
</organism>
<dbReference type="RefSeq" id="WP_091365969.1">
    <property type="nucleotide sequence ID" value="NZ_FMZF01000003.1"/>
</dbReference>
<dbReference type="GO" id="GO:0016491">
    <property type="term" value="F:oxidoreductase activity"/>
    <property type="evidence" value="ECO:0007669"/>
    <property type="project" value="InterPro"/>
</dbReference>
<keyword evidence="3" id="KW-1185">Reference proteome</keyword>
<proteinExistence type="predicted"/>
<dbReference type="InterPro" id="IPR009799">
    <property type="entry name" value="EthD_dom"/>
</dbReference>
<dbReference type="Gene3D" id="3.30.70.100">
    <property type="match status" value="1"/>
</dbReference>
<dbReference type="PANTHER" id="PTHR40260">
    <property type="entry name" value="BLR8190 PROTEIN"/>
    <property type="match status" value="1"/>
</dbReference>
<evidence type="ECO:0000313" key="2">
    <source>
        <dbReference type="EMBL" id="SDC72044.1"/>
    </source>
</evidence>
<gene>
    <name evidence="2" type="ORF">SAMN05660690_2268</name>
</gene>
<dbReference type="STRING" id="1190417.SAMN05660690_2268"/>
<protein>
    <recommendedName>
        <fullName evidence="1">EthD domain-containing protein</fullName>
    </recommendedName>
</protein>
<dbReference type="Pfam" id="PF07110">
    <property type="entry name" value="EthD"/>
    <property type="match status" value="1"/>
</dbReference>
<dbReference type="Proteomes" id="UP000199416">
    <property type="component" value="Unassembled WGS sequence"/>
</dbReference>
<dbReference type="OrthoDB" id="5294870at2"/>
<dbReference type="NCBIfam" id="TIGR02118">
    <property type="entry name" value="EthD family reductase"/>
    <property type="match status" value="1"/>
</dbReference>
<dbReference type="InterPro" id="IPR011008">
    <property type="entry name" value="Dimeric_a/b-barrel"/>
</dbReference>
<name>A0A1G6NXH9_9ACTN</name>
<evidence type="ECO:0000259" key="1">
    <source>
        <dbReference type="Pfam" id="PF07110"/>
    </source>
</evidence>
<feature type="domain" description="EthD" evidence="1">
    <location>
        <begin position="10"/>
        <end position="88"/>
    </location>
</feature>
<dbReference type="PANTHER" id="PTHR40260:SF2">
    <property type="entry name" value="BLR8190 PROTEIN"/>
    <property type="match status" value="1"/>
</dbReference>
<reference evidence="3" key="1">
    <citation type="submission" date="2016-10" db="EMBL/GenBank/DDBJ databases">
        <authorList>
            <person name="Varghese N."/>
            <person name="Submissions S."/>
        </authorList>
    </citation>
    <scope>NUCLEOTIDE SEQUENCE [LARGE SCALE GENOMIC DNA]</scope>
    <source>
        <strain evidence="3">DSM 45421</strain>
    </source>
</reference>
<dbReference type="AlphaFoldDB" id="A0A1G6NXH9"/>
<sequence>MYRIVVNYNHPEDPQAFLEYYRTTHAPLAKNLSGLSGYTWGVAESLDGSQPPYFVSAVLDWPSKEAALADLGSAEGQAASADMANFAQAGASMYALDLETVV</sequence>
<dbReference type="EMBL" id="FMZF01000003">
    <property type="protein sequence ID" value="SDC72044.1"/>
    <property type="molecule type" value="Genomic_DNA"/>
</dbReference>